<gene>
    <name evidence="6" type="ORF">PITC_098370</name>
</gene>
<evidence type="ECO:0000313" key="7">
    <source>
        <dbReference type="Proteomes" id="UP000030104"/>
    </source>
</evidence>
<feature type="compositionally biased region" description="Basic and acidic residues" evidence="3">
    <location>
        <begin position="656"/>
        <end position="673"/>
    </location>
</feature>
<comment type="subcellular location">
    <subcellularLocation>
        <location evidence="1">Membrane</location>
        <topology evidence="1">Multi-pass membrane protein</topology>
    </subcellularLocation>
</comment>
<proteinExistence type="inferred from homology"/>
<evidence type="ECO:0000256" key="2">
    <source>
        <dbReference type="ARBA" id="ARBA00024336"/>
    </source>
</evidence>
<evidence type="ECO:0000256" key="3">
    <source>
        <dbReference type="SAM" id="MobiDB-lite"/>
    </source>
</evidence>
<feature type="compositionally biased region" description="Basic and acidic residues" evidence="3">
    <location>
        <begin position="1126"/>
        <end position="1151"/>
    </location>
</feature>
<evidence type="ECO:0000259" key="5">
    <source>
        <dbReference type="Pfam" id="PF19314"/>
    </source>
</evidence>
<feature type="transmembrane region" description="Helical" evidence="4">
    <location>
        <begin position="1267"/>
        <end position="1286"/>
    </location>
</feature>
<feature type="transmembrane region" description="Helical" evidence="4">
    <location>
        <begin position="1052"/>
        <end position="1074"/>
    </location>
</feature>
<evidence type="ECO:0000313" key="6">
    <source>
        <dbReference type="EMBL" id="KGO73106.1"/>
    </source>
</evidence>
<evidence type="ECO:0000256" key="1">
    <source>
        <dbReference type="ARBA" id="ARBA00004141"/>
    </source>
</evidence>
<keyword evidence="4" id="KW-1133">Transmembrane helix</keyword>
<feature type="transmembrane region" description="Helical" evidence="4">
    <location>
        <begin position="1229"/>
        <end position="1246"/>
    </location>
</feature>
<sequence>MDFWSRLIGGSRALSTKSSKATSPTERLTAFKRACNALQQIWRSTNTPSAEQSVTHARMYVERLNSILSEEARGPAPHPCVAYAASSQIFVTVTKLSLSFHDEGVVRSATVFFDTLIDAEVDGVVDNRLFARAMVDLVRRAEKSSDEIEGRLVELIFGIANNIRLQPGILPAWFVPRITPVAHDSDSQSPSGTEFAGATRKDEFPLFYLLVDYVHHEGRAGDFARTGLLYLIETASRSKNLEKWLIESDLATLMATGLGALYSQLGNLSFASTAEDDNLPHIVILSDHAKEETSLQPTLGQTMDAFMSYLLFWQDTIDHCKSAEVNDTLLDHFQVLFLEQLLYPSLLESSDVAGGSTAAVLTYMCRILESIDQGELVHRILHFLLASSPQPGEQMDMSASRRKSLDVLAALASEAAQPSPSLFNLRDLALLGLQSSNCQTVLATLRLLNTVLQRHHMFARALIHTIPTQPASQRPVGALNAELEQLLSMGTSLVDDPTLDESYENYVADATCVLESRLCLPVSSMEEDEETLPLPLQLQQDDPIVQALFGCLESFFTNSVIVNLALTGVFISLASSHLFSLDGWVLVDPNQYEVPSSEETDDGFENVRQAYQAPTWPATAAPTLTLALQQLVNQVRQWQRELPDFDVLVAARRDVLHQDDRPRTPGRSREPSEHPASSSNRSRPSYPGSSDASTLTSRDRSPYSVNSPPMFSSQDQDQDGFSVPPDSRGSSNARAMAAEALRQRLSTPCSPAPADPQSPSGEEGASGSEDTNNTPIATLGHILTNVVILYEFLLELSAVVQVRGSLFEEAGYDYIVLDWLATIGNLSSRHMASIRHESLDCEDREDAPFLDSPDPSNPGPAHRHVHDKPSIESRPVNTNASASAISFRLKATLFAMVLAVEIGFAFLEGPMVRIMESIACRQYFLGVDSTKIGADGQVPEAMCKIGEVQAELAAVKGYHMFFDGSLSALLAIPYGLLADRRGRKSTLALSLPGFGLNAVLTIVILWFSDIFPLRALWFTALTWVFGGGPVVSFAIIWTMMADVTNEAERAGLFFQFAIVSMGADFASSALSSYLMTLDPWIPLVIGFAIVMAGMLLILALPETKHALPPRKAEPTHVELSDLTDGPEPKHSLHEPESYRAEPDMNGDHENEPPSWSIQSYSHQSVLAKFRANYRFYIKPYRFILNRKPVLLLLTAFLVYRLSRGSSWFLTQYISTRYSWTLAQSNFLVSARPTVSIPLFLFGLPFLKSRVLNPRLSSTEKDLWLARRSILCLTVGTLGIGLSPTIATLIPSMVIQTSGSGFVFLARSIITTLVERDETARLFTAIEIIQSLGNVVASLSITTVFQIGLRLGGVWIGLAWMMTSTLFCLVGVAIWSFNLPPSPPPPDFVVEDYDGDDRA</sequence>
<feature type="compositionally biased region" description="Polar residues" evidence="3">
    <location>
        <begin position="703"/>
        <end position="715"/>
    </location>
</feature>
<dbReference type="PANTHER" id="PTHR21705:SF11">
    <property type="entry name" value="FHIP FAMILY PROTEIN CG3558"/>
    <property type="match status" value="1"/>
</dbReference>
<dbReference type="STRING" id="40296.A0A0A2L1T2"/>
<feature type="region of interest" description="Disordered" evidence="3">
    <location>
        <begin position="1116"/>
        <end position="1156"/>
    </location>
</feature>
<feature type="transmembrane region" description="Helical" evidence="4">
    <location>
        <begin position="1080"/>
        <end position="1100"/>
    </location>
</feature>
<feature type="compositionally biased region" description="Polar residues" evidence="3">
    <location>
        <begin position="675"/>
        <end position="696"/>
    </location>
</feature>
<keyword evidence="4" id="KW-0812">Transmembrane</keyword>
<dbReference type="Pfam" id="PF10257">
    <property type="entry name" value="RAI16-like"/>
    <property type="match status" value="1"/>
</dbReference>
<dbReference type="PhylomeDB" id="A0A0A2L1T2"/>
<name>A0A0A2L1T2_PENIT</name>
<feature type="transmembrane region" description="Helical" evidence="4">
    <location>
        <begin position="987"/>
        <end position="1008"/>
    </location>
</feature>
<feature type="transmembrane region" description="Helical" evidence="4">
    <location>
        <begin position="1353"/>
        <end position="1376"/>
    </location>
</feature>
<dbReference type="OrthoDB" id="5350595at2759"/>
<dbReference type="OMA" id="NEREPHC"/>
<dbReference type="Proteomes" id="UP000030104">
    <property type="component" value="Unassembled WGS sequence"/>
</dbReference>
<dbReference type="SUPFAM" id="SSF103473">
    <property type="entry name" value="MFS general substrate transporter"/>
    <property type="match status" value="1"/>
</dbReference>
<dbReference type="InterPro" id="IPR011701">
    <property type="entry name" value="MFS"/>
</dbReference>
<dbReference type="Pfam" id="PF19314">
    <property type="entry name" value="DUF5917"/>
    <property type="match status" value="1"/>
</dbReference>
<feature type="region of interest" description="Disordered" evidence="3">
    <location>
        <begin position="844"/>
        <end position="876"/>
    </location>
</feature>
<feature type="domain" description="FHF complex subunit HOOK-interacting protein C-terminal" evidence="5">
    <location>
        <begin position="542"/>
        <end position="658"/>
    </location>
</feature>
<feature type="compositionally biased region" description="Low complexity" evidence="3">
    <location>
        <begin position="760"/>
        <end position="769"/>
    </location>
</feature>
<dbReference type="GO" id="GO:0022857">
    <property type="term" value="F:transmembrane transporter activity"/>
    <property type="evidence" value="ECO:0007669"/>
    <property type="project" value="InterPro"/>
</dbReference>
<organism evidence="6 7">
    <name type="scientific">Penicillium italicum</name>
    <name type="common">Blue mold</name>
    <dbReference type="NCBI Taxonomy" id="40296"/>
    <lineage>
        <taxon>Eukaryota</taxon>
        <taxon>Fungi</taxon>
        <taxon>Dikarya</taxon>
        <taxon>Ascomycota</taxon>
        <taxon>Pezizomycotina</taxon>
        <taxon>Eurotiomycetes</taxon>
        <taxon>Eurotiomycetidae</taxon>
        <taxon>Eurotiales</taxon>
        <taxon>Aspergillaceae</taxon>
        <taxon>Penicillium</taxon>
    </lineage>
</organism>
<dbReference type="GO" id="GO:0016020">
    <property type="term" value="C:membrane"/>
    <property type="evidence" value="ECO:0007669"/>
    <property type="project" value="UniProtKB-SubCell"/>
</dbReference>
<dbReference type="InterPro" id="IPR045669">
    <property type="entry name" value="FHIP_C"/>
</dbReference>
<dbReference type="InterPro" id="IPR036259">
    <property type="entry name" value="MFS_trans_sf"/>
</dbReference>
<protein>
    <submittedName>
        <fullName evidence="6">Major facilitator superfamily domain, general substrate transporter</fullName>
    </submittedName>
</protein>
<feature type="transmembrane region" description="Helical" evidence="4">
    <location>
        <begin position="1321"/>
        <end position="1347"/>
    </location>
</feature>
<comment type="caution">
    <text evidence="6">The sequence shown here is derived from an EMBL/GenBank/DDBJ whole genome shotgun (WGS) entry which is preliminary data.</text>
</comment>
<accession>A0A0A2L1T2</accession>
<dbReference type="Pfam" id="PF07690">
    <property type="entry name" value="MFS_1"/>
    <property type="match status" value="1"/>
</dbReference>
<dbReference type="Gene3D" id="1.20.1250.20">
    <property type="entry name" value="MFS general substrate transporter like domains"/>
    <property type="match status" value="1"/>
</dbReference>
<dbReference type="HOGENOM" id="CLU_254494_0_0_1"/>
<dbReference type="CDD" id="cd06174">
    <property type="entry name" value="MFS"/>
    <property type="match status" value="1"/>
</dbReference>
<keyword evidence="4" id="KW-0472">Membrane</keyword>
<dbReference type="PANTHER" id="PTHR21705">
    <property type="entry name" value="RAI16 PROTEIN-RELATED"/>
    <property type="match status" value="1"/>
</dbReference>
<evidence type="ECO:0000256" key="4">
    <source>
        <dbReference type="SAM" id="Phobius"/>
    </source>
</evidence>
<comment type="similarity">
    <text evidence="2">Belongs to the FHIP family.</text>
</comment>
<dbReference type="InterPro" id="IPR019384">
    <property type="entry name" value="FHIP"/>
</dbReference>
<feature type="region of interest" description="Disordered" evidence="3">
    <location>
        <begin position="656"/>
        <end position="773"/>
    </location>
</feature>
<dbReference type="EMBL" id="JQGA01000840">
    <property type="protein sequence ID" value="KGO73106.1"/>
    <property type="molecule type" value="Genomic_DNA"/>
</dbReference>
<reference evidence="6 7" key="1">
    <citation type="journal article" date="2015" name="Mol. Plant Microbe Interact.">
        <title>Genome, transcriptome, and functional analyses of Penicillium expansum provide new insights into secondary metabolism and pathogenicity.</title>
        <authorList>
            <person name="Ballester A.R."/>
            <person name="Marcet-Houben M."/>
            <person name="Levin E."/>
            <person name="Sela N."/>
            <person name="Selma-Lazaro C."/>
            <person name="Carmona L."/>
            <person name="Wisniewski M."/>
            <person name="Droby S."/>
            <person name="Gonzalez-Candelas L."/>
            <person name="Gabaldon T."/>
        </authorList>
    </citation>
    <scope>NUCLEOTIDE SEQUENCE [LARGE SCALE GENOMIC DNA]</scope>
    <source>
        <strain evidence="6 7">PHI-1</strain>
    </source>
</reference>
<feature type="transmembrane region" description="Helical" evidence="4">
    <location>
        <begin position="1020"/>
        <end position="1040"/>
    </location>
</feature>
<keyword evidence="7" id="KW-1185">Reference proteome</keyword>